<comment type="catalytic activity">
    <reaction evidence="1 8">
        <text>Endonucleolytic cleavage to 5'-phosphomonoester.</text>
        <dbReference type="EC" id="3.1.26.3"/>
    </reaction>
</comment>
<dbReference type="InterPro" id="IPR014720">
    <property type="entry name" value="dsRBD_dom"/>
</dbReference>
<dbReference type="GO" id="GO:0046872">
    <property type="term" value="F:metal ion binding"/>
    <property type="evidence" value="ECO:0007669"/>
    <property type="project" value="UniProtKB-KW"/>
</dbReference>
<evidence type="ECO:0000256" key="4">
    <source>
        <dbReference type="ARBA" id="ARBA00022722"/>
    </source>
</evidence>
<evidence type="ECO:0000256" key="2">
    <source>
        <dbReference type="ARBA" id="ARBA00010183"/>
    </source>
</evidence>
<dbReference type="InterPro" id="IPR036389">
    <property type="entry name" value="RNase_III_sf"/>
</dbReference>
<dbReference type="CDD" id="cd10845">
    <property type="entry name" value="DSRM_RNAse_III_family"/>
    <property type="match status" value="1"/>
</dbReference>
<dbReference type="GO" id="GO:0006364">
    <property type="term" value="P:rRNA processing"/>
    <property type="evidence" value="ECO:0007669"/>
    <property type="project" value="UniProtKB-UniRule"/>
</dbReference>
<feature type="binding site" evidence="8">
    <location>
        <position position="76"/>
    </location>
    <ligand>
        <name>Mg(2+)</name>
        <dbReference type="ChEBI" id="CHEBI:18420"/>
    </ligand>
</feature>
<evidence type="ECO:0000313" key="11">
    <source>
        <dbReference type="EMBL" id="AUB36286.1"/>
    </source>
</evidence>
<comment type="subunit">
    <text evidence="8">Homodimer.</text>
</comment>
<dbReference type="Gene3D" id="3.30.160.20">
    <property type="match status" value="1"/>
</dbReference>
<protein>
    <recommendedName>
        <fullName evidence="8">Ribonuclease 3</fullName>
        <ecNumber evidence="8">3.1.26.3</ecNumber>
    </recommendedName>
    <alternativeName>
        <fullName evidence="8">Ribonuclease III</fullName>
        <shortName evidence="8">RNase III</shortName>
    </alternativeName>
</protein>
<dbReference type="GO" id="GO:0005737">
    <property type="term" value="C:cytoplasm"/>
    <property type="evidence" value="ECO:0007669"/>
    <property type="project" value="UniProtKB-SubCell"/>
</dbReference>
<keyword evidence="7 8" id="KW-0694">RNA-binding</keyword>
<dbReference type="Gene3D" id="1.10.1520.10">
    <property type="entry name" value="Ribonuclease III domain"/>
    <property type="match status" value="1"/>
</dbReference>
<keyword evidence="4 8" id="KW-0540">Nuclease</keyword>
<feature type="domain" description="RNase III" evidence="10">
    <location>
        <begin position="37"/>
        <end position="162"/>
    </location>
</feature>
<evidence type="ECO:0000256" key="1">
    <source>
        <dbReference type="ARBA" id="ARBA00000109"/>
    </source>
</evidence>
<comment type="subcellular location">
    <subcellularLocation>
        <location evidence="8">Cytoplasm</location>
    </subcellularLocation>
</comment>
<feature type="domain" description="DRBM" evidence="9">
    <location>
        <begin position="190"/>
        <end position="260"/>
    </location>
</feature>
<keyword evidence="8" id="KW-0479">Metal-binding</keyword>
<evidence type="ECO:0000313" key="12">
    <source>
        <dbReference type="Proteomes" id="UP000232003"/>
    </source>
</evidence>
<evidence type="ECO:0000259" key="10">
    <source>
        <dbReference type="PROSITE" id="PS50142"/>
    </source>
</evidence>
<comment type="cofactor">
    <cofactor evidence="8">
        <name>Mg(2+)</name>
        <dbReference type="ChEBI" id="CHEBI:18420"/>
    </cofactor>
</comment>
<sequence>MPPLPPLPPAPCPLPLPPALCPLPSMPLAYPRRQRQLESLVQKLGLSLEAPIKWELLDLALTHPTVSDSANYEQLEFVGDAVVRLVSAVVLWENYPDCPVGDFAAIRSVLVSDRILAQLARVYGLELYLLVAGSATADKVGQESRLADAFEAVLGALYLSTQNLELIRSWLDPHFQELTTEIRLDPARLNYKAALQEWTQAQFKVLPEYRVVEVTQPHRNQERFVAEVWLHGNKLGVGKGRSIKTAEQAAAKVAFLAIPKPEIP</sequence>
<gene>
    <name evidence="8" type="primary">rnc</name>
    <name evidence="11" type="ORF">COO91_02189</name>
</gene>
<keyword evidence="12" id="KW-1185">Reference proteome</keyword>
<feature type="binding site" evidence="8">
    <location>
        <position position="151"/>
    </location>
    <ligand>
        <name>Mg(2+)</name>
        <dbReference type="ChEBI" id="CHEBI:18420"/>
    </ligand>
</feature>
<evidence type="ECO:0000256" key="5">
    <source>
        <dbReference type="ARBA" id="ARBA00022759"/>
    </source>
</evidence>
<dbReference type="HAMAP" id="MF_00104">
    <property type="entry name" value="RNase_III"/>
    <property type="match status" value="1"/>
</dbReference>
<keyword evidence="8" id="KW-0819">tRNA processing</keyword>
<name>A0A2K8SLC3_9NOSO</name>
<accession>A0A2K8SLC3</accession>
<dbReference type="GO" id="GO:0019843">
    <property type="term" value="F:rRNA binding"/>
    <property type="evidence" value="ECO:0007669"/>
    <property type="project" value="UniProtKB-KW"/>
</dbReference>
<dbReference type="InterPro" id="IPR011907">
    <property type="entry name" value="RNase_III"/>
</dbReference>
<dbReference type="GO" id="GO:0003725">
    <property type="term" value="F:double-stranded RNA binding"/>
    <property type="evidence" value="ECO:0007669"/>
    <property type="project" value="TreeGrafter"/>
</dbReference>
<keyword evidence="3 8" id="KW-0507">mRNA processing</keyword>
<evidence type="ECO:0000256" key="8">
    <source>
        <dbReference type="HAMAP-Rule" id="MF_00104"/>
    </source>
</evidence>
<dbReference type="PROSITE" id="PS50142">
    <property type="entry name" value="RNASE_3_2"/>
    <property type="match status" value="1"/>
</dbReference>
<dbReference type="PANTHER" id="PTHR11207">
    <property type="entry name" value="RIBONUCLEASE III"/>
    <property type="match status" value="1"/>
</dbReference>
<dbReference type="EC" id="3.1.26.3" evidence="8"/>
<dbReference type="KEGG" id="nfl:COO91_02189"/>
<dbReference type="SMART" id="SM00535">
    <property type="entry name" value="RIBOc"/>
    <property type="match status" value="1"/>
</dbReference>
<reference evidence="11 12" key="1">
    <citation type="submission" date="2017-11" db="EMBL/GenBank/DDBJ databases">
        <title>Complete genome of a free-living desiccation-tolerant cyanobacterium and its photosynthetic adaptation to extreme terrestrial habitat.</title>
        <authorList>
            <person name="Shang J."/>
        </authorList>
    </citation>
    <scope>NUCLEOTIDE SEQUENCE [LARGE SCALE GENOMIC DNA]</scope>
    <source>
        <strain evidence="11 12">CCNUN1</strain>
    </source>
</reference>
<keyword evidence="8" id="KW-0699">rRNA-binding</keyword>
<keyword evidence="8" id="KW-0963">Cytoplasm</keyword>
<dbReference type="NCBIfam" id="TIGR02191">
    <property type="entry name" value="RNaseIII"/>
    <property type="match status" value="1"/>
</dbReference>
<dbReference type="SUPFAM" id="SSF54768">
    <property type="entry name" value="dsRNA-binding domain-like"/>
    <property type="match status" value="1"/>
</dbReference>
<dbReference type="GO" id="GO:0010468">
    <property type="term" value="P:regulation of gene expression"/>
    <property type="evidence" value="ECO:0007669"/>
    <property type="project" value="TreeGrafter"/>
</dbReference>
<dbReference type="GO" id="GO:0008033">
    <property type="term" value="P:tRNA processing"/>
    <property type="evidence" value="ECO:0007669"/>
    <property type="project" value="UniProtKB-KW"/>
</dbReference>
<comment type="similarity">
    <text evidence="2">Belongs to the ribonuclease III family.</text>
</comment>
<dbReference type="EMBL" id="CP024785">
    <property type="protein sequence ID" value="AUB36286.1"/>
    <property type="molecule type" value="Genomic_DNA"/>
</dbReference>
<dbReference type="PROSITE" id="PS00517">
    <property type="entry name" value="RNASE_3_1"/>
    <property type="match status" value="1"/>
</dbReference>
<dbReference type="Pfam" id="PF00035">
    <property type="entry name" value="dsrm"/>
    <property type="match status" value="1"/>
</dbReference>
<dbReference type="SMART" id="SM00358">
    <property type="entry name" value="DSRM"/>
    <property type="match status" value="1"/>
</dbReference>
<keyword evidence="8" id="KW-0698">rRNA processing</keyword>
<feature type="active site" evidence="8">
    <location>
        <position position="151"/>
    </location>
</feature>
<evidence type="ECO:0000256" key="7">
    <source>
        <dbReference type="ARBA" id="ARBA00022884"/>
    </source>
</evidence>
<keyword evidence="5 8" id="KW-0255">Endonuclease</keyword>
<dbReference type="Pfam" id="PF00636">
    <property type="entry name" value="Ribonuclease_3"/>
    <property type="match status" value="1"/>
</dbReference>
<dbReference type="GO" id="GO:0004525">
    <property type="term" value="F:ribonuclease III activity"/>
    <property type="evidence" value="ECO:0007669"/>
    <property type="project" value="UniProtKB-UniRule"/>
</dbReference>
<dbReference type="CDD" id="cd00593">
    <property type="entry name" value="RIBOc"/>
    <property type="match status" value="1"/>
</dbReference>
<feature type="active site" evidence="8">
    <location>
        <position position="80"/>
    </location>
</feature>
<comment type="function">
    <text evidence="8">Digests double-stranded RNA. Involved in the processing of primary rRNA transcript to yield the immediate precursors to the large and small rRNAs (23S and 16S). Processes some mRNAs, and tRNAs when they are encoded in the rRNA operon. Processes pre-crRNA and tracrRNA of type II CRISPR loci if present in the organism.</text>
</comment>
<dbReference type="SUPFAM" id="SSF69065">
    <property type="entry name" value="RNase III domain-like"/>
    <property type="match status" value="1"/>
</dbReference>
<dbReference type="GO" id="GO:0006397">
    <property type="term" value="P:mRNA processing"/>
    <property type="evidence" value="ECO:0007669"/>
    <property type="project" value="UniProtKB-UniRule"/>
</dbReference>
<keyword evidence="6 8" id="KW-0378">Hydrolase</keyword>
<proteinExistence type="inferred from homology"/>
<dbReference type="AlphaFoldDB" id="A0A2K8SLC3"/>
<dbReference type="Proteomes" id="UP000232003">
    <property type="component" value="Chromosome"/>
</dbReference>
<feature type="binding site" evidence="8">
    <location>
        <position position="148"/>
    </location>
    <ligand>
        <name>Mg(2+)</name>
        <dbReference type="ChEBI" id="CHEBI:18420"/>
    </ligand>
</feature>
<dbReference type="PROSITE" id="PS50137">
    <property type="entry name" value="DS_RBD"/>
    <property type="match status" value="1"/>
</dbReference>
<evidence type="ECO:0000256" key="6">
    <source>
        <dbReference type="ARBA" id="ARBA00022801"/>
    </source>
</evidence>
<keyword evidence="8" id="KW-0460">Magnesium</keyword>
<organism evidence="11 12">
    <name type="scientific">Nostoc flagelliforme CCNUN1</name>
    <dbReference type="NCBI Taxonomy" id="2038116"/>
    <lineage>
        <taxon>Bacteria</taxon>
        <taxon>Bacillati</taxon>
        <taxon>Cyanobacteriota</taxon>
        <taxon>Cyanophyceae</taxon>
        <taxon>Nostocales</taxon>
        <taxon>Nostocaceae</taxon>
        <taxon>Nostoc</taxon>
    </lineage>
</organism>
<evidence type="ECO:0000259" key="9">
    <source>
        <dbReference type="PROSITE" id="PS50137"/>
    </source>
</evidence>
<evidence type="ECO:0000256" key="3">
    <source>
        <dbReference type="ARBA" id="ARBA00022664"/>
    </source>
</evidence>
<dbReference type="InterPro" id="IPR000999">
    <property type="entry name" value="RNase_III_dom"/>
</dbReference>
<dbReference type="PANTHER" id="PTHR11207:SF0">
    <property type="entry name" value="RIBONUCLEASE 3"/>
    <property type="match status" value="1"/>
</dbReference>